<accession>A0A9P6X8M1</accession>
<dbReference type="Gene3D" id="3.40.720.10">
    <property type="entry name" value="Alkaline Phosphatase, subunit A"/>
    <property type="match status" value="1"/>
</dbReference>
<dbReference type="PANTHER" id="PTHR31956:SF8">
    <property type="entry name" value="ACID PHOSPHATASE PHOA (AFU_ORTHOLOGUE AFUA_1G03570)"/>
    <property type="match status" value="1"/>
</dbReference>
<feature type="signal peptide" evidence="2">
    <location>
        <begin position="1"/>
        <end position="19"/>
    </location>
</feature>
<dbReference type="InterPro" id="IPR017850">
    <property type="entry name" value="Alkaline_phosphatase_core_sf"/>
</dbReference>
<comment type="caution">
    <text evidence="3">The sequence shown here is derived from an EMBL/GenBank/DDBJ whole genome shotgun (WGS) entry which is preliminary data.</text>
</comment>
<dbReference type="AlphaFoldDB" id="A0A9P6X8M1"/>
<sequence length="301" mass="34806">MYSISLFVLLFHWMMVISALPVDRIRKGKYFDRVVIIVFENQGYMIASNDKYLSSLTSQYEGFSLTNYLAITHPSQPNYVALISGSTNGTVDDKEANIDRNTIVDLLEPKGISWKVYQEDYLGKCLSLMSIVLTIVRIGSCDKQMKMGLYVRKHNPFISFKNIQTNKSRCEKIVNSNELDKDIKDDNVPQFVFYTPNMKNDAHDTNMTFGSNWLKNFFKSRIHQKAFNKNTLFVITFDEDDGSTTDNKVFTILFGPDFHPSTNKKYDDKQYDHYSLLATIEDNWNLGDLGQQDMYAKKIEI</sequence>
<proteinExistence type="predicted"/>
<dbReference type="Proteomes" id="UP000716291">
    <property type="component" value="Unassembled WGS sequence"/>
</dbReference>
<evidence type="ECO:0000256" key="2">
    <source>
        <dbReference type="SAM" id="SignalP"/>
    </source>
</evidence>
<dbReference type="GO" id="GO:0016788">
    <property type="term" value="F:hydrolase activity, acting on ester bonds"/>
    <property type="evidence" value="ECO:0007669"/>
    <property type="project" value="InterPro"/>
</dbReference>
<dbReference type="InterPro" id="IPR007312">
    <property type="entry name" value="Phosphoesterase"/>
</dbReference>
<evidence type="ECO:0000256" key="1">
    <source>
        <dbReference type="ARBA" id="ARBA00022801"/>
    </source>
</evidence>
<dbReference type="OrthoDB" id="5135119at2759"/>
<protein>
    <recommendedName>
        <fullName evidence="5">Acid phosphatase</fullName>
    </recommendedName>
</protein>
<evidence type="ECO:0000313" key="4">
    <source>
        <dbReference type="Proteomes" id="UP000716291"/>
    </source>
</evidence>
<reference evidence="3" key="1">
    <citation type="journal article" date="2020" name="Microb. Genom.">
        <title>Genetic diversity of clinical and environmental Mucorales isolates obtained from an investigation of mucormycosis cases among solid organ transplant recipients.</title>
        <authorList>
            <person name="Nguyen M.H."/>
            <person name="Kaul D."/>
            <person name="Muto C."/>
            <person name="Cheng S.J."/>
            <person name="Richter R.A."/>
            <person name="Bruno V.M."/>
            <person name="Liu G."/>
            <person name="Beyhan S."/>
            <person name="Sundermann A.J."/>
            <person name="Mounaud S."/>
            <person name="Pasculle A.W."/>
            <person name="Nierman W.C."/>
            <person name="Driscoll E."/>
            <person name="Cumbie R."/>
            <person name="Clancy C.J."/>
            <person name="Dupont C.L."/>
        </authorList>
    </citation>
    <scope>NUCLEOTIDE SEQUENCE</scope>
    <source>
        <strain evidence="3">GL11</strain>
    </source>
</reference>
<organism evidence="3 4">
    <name type="scientific">Rhizopus oryzae</name>
    <name type="common">Mucormycosis agent</name>
    <name type="synonym">Rhizopus arrhizus var. delemar</name>
    <dbReference type="NCBI Taxonomy" id="64495"/>
    <lineage>
        <taxon>Eukaryota</taxon>
        <taxon>Fungi</taxon>
        <taxon>Fungi incertae sedis</taxon>
        <taxon>Mucoromycota</taxon>
        <taxon>Mucoromycotina</taxon>
        <taxon>Mucoromycetes</taxon>
        <taxon>Mucorales</taxon>
        <taxon>Mucorineae</taxon>
        <taxon>Rhizopodaceae</taxon>
        <taxon>Rhizopus</taxon>
    </lineage>
</organism>
<name>A0A9P6X8M1_RHIOR</name>
<dbReference type="EMBL" id="JAANQT010000877">
    <property type="protein sequence ID" value="KAG1307820.1"/>
    <property type="molecule type" value="Genomic_DNA"/>
</dbReference>
<keyword evidence="1" id="KW-0378">Hydrolase</keyword>
<evidence type="ECO:0000313" key="3">
    <source>
        <dbReference type="EMBL" id="KAG1307820.1"/>
    </source>
</evidence>
<feature type="chain" id="PRO_5040442301" description="Acid phosphatase" evidence="2">
    <location>
        <begin position="20"/>
        <end position="301"/>
    </location>
</feature>
<dbReference type="GO" id="GO:0009395">
    <property type="term" value="P:phospholipid catabolic process"/>
    <property type="evidence" value="ECO:0007669"/>
    <property type="project" value="TreeGrafter"/>
</dbReference>
<gene>
    <name evidence="3" type="ORF">G6F64_006510</name>
</gene>
<keyword evidence="4" id="KW-1185">Reference proteome</keyword>
<dbReference type="Pfam" id="PF04185">
    <property type="entry name" value="Phosphoesterase"/>
    <property type="match status" value="1"/>
</dbReference>
<dbReference type="PANTHER" id="PTHR31956">
    <property type="entry name" value="NON-SPECIFIC PHOSPHOLIPASE C4-RELATED"/>
    <property type="match status" value="1"/>
</dbReference>
<keyword evidence="2" id="KW-0732">Signal</keyword>
<evidence type="ECO:0008006" key="5">
    <source>
        <dbReference type="Google" id="ProtNLM"/>
    </source>
</evidence>